<evidence type="ECO:0000256" key="1">
    <source>
        <dbReference type="SAM" id="Phobius"/>
    </source>
</evidence>
<evidence type="ECO:0000313" key="2">
    <source>
        <dbReference type="EMBL" id="MDD0824964.1"/>
    </source>
</evidence>
<feature type="non-terminal residue" evidence="2">
    <location>
        <position position="70"/>
    </location>
</feature>
<keyword evidence="3" id="KW-1185">Reference proteome</keyword>
<gene>
    <name evidence="2" type="ORF">PTQ27_10885</name>
</gene>
<keyword evidence="1" id="KW-0812">Transmembrane</keyword>
<dbReference type="RefSeq" id="WP_273771141.1">
    <property type="nucleotide sequence ID" value="NZ_JAQSJE010000010.1"/>
</dbReference>
<proteinExistence type="predicted"/>
<sequence length="70" mass="8342">MQRSQGFSFSFLKNKKIGLKAPKRADRLYFYLVSIIYLVYILFRQPFKPCATRLSKNKNYKNWVKTTKTG</sequence>
<comment type="caution">
    <text evidence="2">The sequence shown here is derived from an EMBL/GenBank/DDBJ whole genome shotgun (WGS) entry which is preliminary data.</text>
</comment>
<reference evidence="2 3" key="1">
    <citation type="submission" date="2023-02" db="EMBL/GenBank/DDBJ databases">
        <title>Mannheimia cairiniae sp. nov., a novel species of Mannheimia obtained from moscovy ducks (Cairina moschata) and reclassification of Mannheimia ovis as heterotypic synonym of Mannheimia pernigra.</title>
        <authorList>
            <person name="Christensen H."/>
        </authorList>
    </citation>
    <scope>NUCLEOTIDE SEQUENCE [LARGE SCALE GENOMIC DNA]</scope>
    <source>
        <strain evidence="2 3">AT1</strain>
    </source>
</reference>
<evidence type="ECO:0000313" key="3">
    <source>
        <dbReference type="Proteomes" id="UP001221909"/>
    </source>
</evidence>
<protein>
    <submittedName>
        <fullName evidence="2">Uncharacterized protein</fullName>
    </submittedName>
</protein>
<keyword evidence="1" id="KW-0472">Membrane</keyword>
<organism evidence="2 3">
    <name type="scientific">Mannheimia cairinae</name>
    <dbReference type="NCBI Taxonomy" id="3025936"/>
    <lineage>
        <taxon>Bacteria</taxon>
        <taxon>Pseudomonadati</taxon>
        <taxon>Pseudomonadota</taxon>
        <taxon>Gammaproteobacteria</taxon>
        <taxon>Pasteurellales</taxon>
        <taxon>Pasteurellaceae</taxon>
        <taxon>Mannheimia</taxon>
    </lineage>
</organism>
<accession>A0ABT5MTY8</accession>
<feature type="transmembrane region" description="Helical" evidence="1">
    <location>
        <begin position="28"/>
        <end position="47"/>
    </location>
</feature>
<dbReference type="EMBL" id="JAQSJE010000010">
    <property type="protein sequence ID" value="MDD0824964.1"/>
    <property type="molecule type" value="Genomic_DNA"/>
</dbReference>
<name>A0ABT5MTY8_9PAST</name>
<keyword evidence="1" id="KW-1133">Transmembrane helix</keyword>
<dbReference type="Proteomes" id="UP001221909">
    <property type="component" value="Unassembled WGS sequence"/>
</dbReference>